<feature type="domain" description="TonB-dependent receptor plug" evidence="12">
    <location>
        <begin position="128"/>
        <end position="234"/>
    </location>
</feature>
<evidence type="ECO:0000256" key="4">
    <source>
        <dbReference type="ARBA" id="ARBA00022692"/>
    </source>
</evidence>
<keyword evidence="7 8" id="KW-0998">Cell outer membrane</keyword>
<protein>
    <submittedName>
        <fullName evidence="13">TonB-dependent receptor</fullName>
    </submittedName>
</protein>
<dbReference type="Pfam" id="PF07715">
    <property type="entry name" value="Plug"/>
    <property type="match status" value="1"/>
</dbReference>
<evidence type="ECO:0000256" key="6">
    <source>
        <dbReference type="ARBA" id="ARBA00023136"/>
    </source>
</evidence>
<keyword evidence="13" id="KW-0675">Receptor</keyword>
<evidence type="ECO:0000256" key="10">
    <source>
        <dbReference type="SAM" id="SignalP"/>
    </source>
</evidence>
<feature type="domain" description="TonB-dependent receptor-like beta-barrel" evidence="11">
    <location>
        <begin position="313"/>
        <end position="751"/>
    </location>
</feature>
<feature type="signal peptide" evidence="10">
    <location>
        <begin position="1"/>
        <end position="19"/>
    </location>
</feature>
<keyword evidence="10" id="KW-0732">Signal</keyword>
<evidence type="ECO:0000256" key="7">
    <source>
        <dbReference type="ARBA" id="ARBA00023237"/>
    </source>
</evidence>
<dbReference type="Gene3D" id="2.60.40.1120">
    <property type="entry name" value="Carboxypeptidase-like, regulatory domain"/>
    <property type="match status" value="1"/>
</dbReference>
<evidence type="ECO:0000259" key="12">
    <source>
        <dbReference type="Pfam" id="PF07715"/>
    </source>
</evidence>
<proteinExistence type="inferred from homology"/>
<dbReference type="InterPro" id="IPR036942">
    <property type="entry name" value="Beta-barrel_TonB_sf"/>
</dbReference>
<evidence type="ECO:0000256" key="9">
    <source>
        <dbReference type="RuleBase" id="RU003357"/>
    </source>
</evidence>
<comment type="similarity">
    <text evidence="8 9">Belongs to the TonB-dependent receptor family.</text>
</comment>
<keyword evidence="4 8" id="KW-0812">Transmembrane</keyword>
<dbReference type="SUPFAM" id="SSF56935">
    <property type="entry name" value="Porins"/>
    <property type="match status" value="1"/>
</dbReference>
<dbReference type="PANTHER" id="PTHR30069:SF57">
    <property type="entry name" value="TONB-DEPENDENT RECEPTOR"/>
    <property type="match status" value="1"/>
</dbReference>
<evidence type="ECO:0000259" key="11">
    <source>
        <dbReference type="Pfam" id="PF00593"/>
    </source>
</evidence>
<dbReference type="SUPFAM" id="SSF49464">
    <property type="entry name" value="Carboxypeptidase regulatory domain-like"/>
    <property type="match status" value="1"/>
</dbReference>
<dbReference type="RefSeq" id="WP_343332925.1">
    <property type="nucleotide sequence ID" value="NZ_JAPOHD010000020.1"/>
</dbReference>
<keyword evidence="14" id="KW-1185">Reference proteome</keyword>
<dbReference type="Gene3D" id="2.40.170.20">
    <property type="entry name" value="TonB-dependent receptor, beta-barrel domain"/>
    <property type="match status" value="1"/>
</dbReference>
<name>A0A9X3F4S0_9BACT</name>
<comment type="caution">
    <text evidence="13">The sequence shown here is derived from an EMBL/GenBank/DDBJ whole genome shotgun (WGS) entry which is preliminary data.</text>
</comment>
<dbReference type="InterPro" id="IPR037066">
    <property type="entry name" value="Plug_dom_sf"/>
</dbReference>
<gene>
    <name evidence="13" type="ORF">OU798_09575</name>
</gene>
<keyword evidence="5 9" id="KW-0798">TonB box</keyword>
<dbReference type="GO" id="GO:0044718">
    <property type="term" value="P:siderophore transmembrane transport"/>
    <property type="evidence" value="ECO:0007669"/>
    <property type="project" value="TreeGrafter"/>
</dbReference>
<dbReference type="PANTHER" id="PTHR30069">
    <property type="entry name" value="TONB-DEPENDENT OUTER MEMBRANE RECEPTOR"/>
    <property type="match status" value="1"/>
</dbReference>
<keyword evidence="3 8" id="KW-1134">Transmembrane beta strand</keyword>
<sequence>MKWILLLSFLFTCVTFSNAEEDKDKKKTETDAMLFGDVKSGTEHIPFATITLKGTTLGTAADATGHFKITNLPTGKHTVVVSAVGYQTLEKEVELEAKKSITILAELKTDNIGIDQVVVSADRNAKSRKETPTVVNSINAKLFERVQSATLSEGLNFSPGLRMENNCQNCGFSQVRMNGLEGPYSQILINSRPVFSGLAGVYGLELIPANMIERVEVIRGGGSSMYGSNAIAGTINLITKDPISNSFEAAVSNSIVGVATDYNAATDYNVNLNGSFVSDDYRTGMSIFGFHRKRDAFDANGDGFSELSSIDNTTIGARFYQRVANRGKLTFDYFNINEARRGGNDFDLPLHESDITESVKHQINSGAVNFDLLLRESDKFSLFGSMQGVDRDSYYGANQDPSAYGKTEDFTYALGAQYIRNFDLLLFAPATITSGIESNGSTLSDKKLGYYDPEEDIHHGNTLVADQRMLTQGAFLQSEWKTKKLVFSAGLRFDHYNITDKTNEADGITGNVFSPRVSLLYNLSHHFQMRGSYGRGFRAPQIFDEDLHIETSGSRRVIHQNDPGLKQESSDSFTASLDYSNNDGKWQYQVLVEGFYTRLINPFANEYGEPDENGTVIYTRVNAEDGASVKGINVELNASPSNRIQLQSGFTLQKSEFEAPQEFDETRFFRTPNTYGYLSMNYSPTPLLNVALTGNYTGSMLVPYFGPQLENPELGELRKSGSFFDAGVKVSYDIKVAKNVKLQLNGGVKNIFNSYQSDFDSGIDRDPSYVYGPLPPRTIYFGFKIGNLY</sequence>
<dbReference type="InterPro" id="IPR008969">
    <property type="entry name" value="CarboxyPept-like_regulatory"/>
</dbReference>
<dbReference type="Pfam" id="PF13715">
    <property type="entry name" value="CarbopepD_reg_2"/>
    <property type="match status" value="1"/>
</dbReference>
<dbReference type="Proteomes" id="UP001145087">
    <property type="component" value="Unassembled WGS sequence"/>
</dbReference>
<evidence type="ECO:0000256" key="2">
    <source>
        <dbReference type="ARBA" id="ARBA00022448"/>
    </source>
</evidence>
<accession>A0A9X3F4S0</accession>
<reference evidence="13" key="1">
    <citation type="submission" date="2022-11" db="EMBL/GenBank/DDBJ databases">
        <title>Marilongibacter aestuarii gen. nov., sp. nov., isolated from tidal flat sediment.</title>
        <authorList>
            <person name="Jiayan W."/>
        </authorList>
    </citation>
    <scope>NUCLEOTIDE SEQUENCE</scope>
    <source>
        <strain evidence="13">Z1-6</strain>
    </source>
</reference>
<evidence type="ECO:0000256" key="8">
    <source>
        <dbReference type="PROSITE-ProRule" id="PRU01360"/>
    </source>
</evidence>
<dbReference type="InterPro" id="IPR000531">
    <property type="entry name" value="Beta-barrel_TonB"/>
</dbReference>
<dbReference type="AlphaFoldDB" id="A0A9X3F4S0"/>
<dbReference type="PROSITE" id="PS52016">
    <property type="entry name" value="TONB_DEPENDENT_REC_3"/>
    <property type="match status" value="1"/>
</dbReference>
<evidence type="ECO:0000313" key="13">
    <source>
        <dbReference type="EMBL" id="MCY1720591.1"/>
    </source>
</evidence>
<dbReference type="GO" id="GO:0015344">
    <property type="term" value="F:siderophore uptake transmembrane transporter activity"/>
    <property type="evidence" value="ECO:0007669"/>
    <property type="project" value="TreeGrafter"/>
</dbReference>
<dbReference type="InterPro" id="IPR012910">
    <property type="entry name" value="Plug_dom"/>
</dbReference>
<keyword evidence="6 8" id="KW-0472">Membrane</keyword>
<feature type="chain" id="PRO_5040818081" evidence="10">
    <location>
        <begin position="20"/>
        <end position="789"/>
    </location>
</feature>
<dbReference type="GO" id="GO:0009279">
    <property type="term" value="C:cell outer membrane"/>
    <property type="evidence" value="ECO:0007669"/>
    <property type="project" value="UniProtKB-SubCell"/>
</dbReference>
<evidence type="ECO:0000256" key="5">
    <source>
        <dbReference type="ARBA" id="ARBA00023077"/>
    </source>
</evidence>
<dbReference type="EMBL" id="JAPOHD010000020">
    <property type="protein sequence ID" value="MCY1720591.1"/>
    <property type="molecule type" value="Genomic_DNA"/>
</dbReference>
<evidence type="ECO:0000256" key="3">
    <source>
        <dbReference type="ARBA" id="ARBA00022452"/>
    </source>
</evidence>
<dbReference type="Gene3D" id="2.170.130.10">
    <property type="entry name" value="TonB-dependent receptor, plug domain"/>
    <property type="match status" value="1"/>
</dbReference>
<dbReference type="Pfam" id="PF00593">
    <property type="entry name" value="TonB_dep_Rec_b-barrel"/>
    <property type="match status" value="1"/>
</dbReference>
<keyword evidence="2 8" id="KW-0813">Transport</keyword>
<organism evidence="13 14">
    <name type="scientific">Draconibacterium aestuarii</name>
    <dbReference type="NCBI Taxonomy" id="2998507"/>
    <lineage>
        <taxon>Bacteria</taxon>
        <taxon>Pseudomonadati</taxon>
        <taxon>Bacteroidota</taxon>
        <taxon>Bacteroidia</taxon>
        <taxon>Marinilabiliales</taxon>
        <taxon>Prolixibacteraceae</taxon>
        <taxon>Draconibacterium</taxon>
    </lineage>
</organism>
<comment type="subcellular location">
    <subcellularLocation>
        <location evidence="1 8">Cell outer membrane</location>
        <topology evidence="1 8">Multi-pass membrane protein</topology>
    </subcellularLocation>
</comment>
<evidence type="ECO:0000256" key="1">
    <source>
        <dbReference type="ARBA" id="ARBA00004571"/>
    </source>
</evidence>
<evidence type="ECO:0000313" key="14">
    <source>
        <dbReference type="Proteomes" id="UP001145087"/>
    </source>
</evidence>
<dbReference type="InterPro" id="IPR039426">
    <property type="entry name" value="TonB-dep_rcpt-like"/>
</dbReference>